<dbReference type="InterPro" id="IPR043133">
    <property type="entry name" value="GTP-CH-I_C/QueF"/>
</dbReference>
<reference evidence="2" key="2">
    <citation type="submission" date="2021-04" db="EMBL/GenBank/DDBJ databases">
        <authorList>
            <person name="Gilroy R."/>
        </authorList>
    </citation>
    <scope>NUCLEOTIDE SEQUENCE</scope>
    <source>
        <strain evidence="2">687</strain>
    </source>
</reference>
<dbReference type="Gene3D" id="3.30.1130.10">
    <property type="match status" value="2"/>
</dbReference>
<dbReference type="GO" id="GO:0033739">
    <property type="term" value="F:preQ1 synthase activity"/>
    <property type="evidence" value="ECO:0007669"/>
    <property type="project" value="InterPro"/>
</dbReference>
<evidence type="ECO:0000313" key="3">
    <source>
        <dbReference type="Proteomes" id="UP000824150"/>
    </source>
</evidence>
<dbReference type="InterPro" id="IPR029139">
    <property type="entry name" value="QueF_N"/>
</dbReference>
<dbReference type="PANTHER" id="PTHR34354">
    <property type="entry name" value="NADPH-DEPENDENT 7-CYANO-7-DEAZAGUANINE REDUCTASE"/>
    <property type="match status" value="1"/>
</dbReference>
<evidence type="ECO:0000313" key="2">
    <source>
        <dbReference type="EMBL" id="MBU3826413.1"/>
    </source>
</evidence>
<organism evidence="2 3">
    <name type="scientific">Candidatus Anaerobiospirillum merdipullorum</name>
    <dbReference type="NCBI Taxonomy" id="2838450"/>
    <lineage>
        <taxon>Bacteria</taxon>
        <taxon>Pseudomonadati</taxon>
        <taxon>Pseudomonadota</taxon>
        <taxon>Gammaproteobacteria</taxon>
        <taxon>Aeromonadales</taxon>
        <taxon>Succinivibrionaceae</taxon>
        <taxon>Anaerobiospirillum</taxon>
    </lineage>
</organism>
<dbReference type="EMBL" id="JAHLFG010000032">
    <property type="protein sequence ID" value="MBU3826413.1"/>
    <property type="molecule type" value="Genomic_DNA"/>
</dbReference>
<dbReference type="AlphaFoldDB" id="A0A9E2NRS1"/>
<feature type="domain" description="NADPH-dependent 7-cyano-7-deazaguanine reductase N-terminal" evidence="1">
    <location>
        <begin position="15"/>
        <end position="121"/>
    </location>
</feature>
<dbReference type="InterPro" id="IPR050084">
    <property type="entry name" value="NADPH_dep_7-cyano-7-deazaG_red"/>
</dbReference>
<accession>A0A9E2NRS1</accession>
<sequence length="273" mass="30916">MEKLQPTLLGQATTYYDEYCPGLLEPISRTLGRAGLKYFAPQGYDLWRIYELTFLNKLNIPCGAMGTICVPASSAFIVESKSLKLYLGSFTQTKFSSLDEVEQLITHDLSKVLECEVKVKLYDVDSTPPCFVPQTLAGKLIDLTSGVTLTNFAYHPELLTKHDGPRVEEVLRSNLLRTLCPVTGQPDHASIQIHYQGVQVNHQELFAYLMSLRLHRGFHEQCVELIYNDLKSRLKLDKLEVLACFTRRGGIDINPLRTDFDLDDCAVIRTLRQ</sequence>
<name>A0A9E2NRS1_9GAMM</name>
<proteinExistence type="predicted"/>
<reference evidence="2" key="1">
    <citation type="journal article" date="2021" name="PeerJ">
        <title>Extensive microbial diversity within the chicken gut microbiome revealed by metagenomics and culture.</title>
        <authorList>
            <person name="Gilroy R."/>
            <person name="Ravi A."/>
            <person name="Getino M."/>
            <person name="Pursley I."/>
            <person name="Horton D.L."/>
            <person name="Alikhan N.F."/>
            <person name="Baker D."/>
            <person name="Gharbi K."/>
            <person name="Hall N."/>
            <person name="Watson M."/>
            <person name="Adriaenssens E.M."/>
            <person name="Foster-Nyarko E."/>
            <person name="Jarju S."/>
            <person name="Secka A."/>
            <person name="Antonio M."/>
            <person name="Oren A."/>
            <person name="Chaudhuri R.R."/>
            <person name="La Ragione R."/>
            <person name="Hildebrand F."/>
            <person name="Pallen M.J."/>
        </authorList>
    </citation>
    <scope>NUCLEOTIDE SEQUENCE</scope>
    <source>
        <strain evidence="2">687</strain>
    </source>
</reference>
<dbReference type="PANTHER" id="PTHR34354:SF1">
    <property type="entry name" value="NADPH-DEPENDENT 7-CYANO-7-DEAZAGUANINE REDUCTASE"/>
    <property type="match status" value="1"/>
</dbReference>
<protein>
    <submittedName>
        <fullName evidence="2">NADPH-dependent 7-cyano-7-deazaguanine reductase QueF</fullName>
    </submittedName>
</protein>
<dbReference type="GO" id="GO:0008616">
    <property type="term" value="P:tRNA queuosine(34) biosynthetic process"/>
    <property type="evidence" value="ECO:0007669"/>
    <property type="project" value="InterPro"/>
</dbReference>
<dbReference type="InterPro" id="IPR029500">
    <property type="entry name" value="QueF"/>
</dbReference>
<evidence type="ECO:0000259" key="1">
    <source>
        <dbReference type="Pfam" id="PF14819"/>
    </source>
</evidence>
<dbReference type="Pfam" id="PF14819">
    <property type="entry name" value="QueF_N"/>
    <property type="match status" value="1"/>
</dbReference>
<dbReference type="SUPFAM" id="SSF55620">
    <property type="entry name" value="Tetrahydrobiopterin biosynthesis enzymes-like"/>
    <property type="match status" value="1"/>
</dbReference>
<dbReference type="Proteomes" id="UP000824150">
    <property type="component" value="Unassembled WGS sequence"/>
</dbReference>
<dbReference type="Pfam" id="PF14489">
    <property type="entry name" value="QueF"/>
    <property type="match status" value="1"/>
</dbReference>
<gene>
    <name evidence="2" type="primary">queF</name>
    <name evidence="2" type="ORF">IAA31_02860</name>
</gene>
<comment type="caution">
    <text evidence="2">The sequence shown here is derived from an EMBL/GenBank/DDBJ whole genome shotgun (WGS) entry which is preliminary data.</text>
</comment>